<feature type="transmembrane region" description="Helical" evidence="1">
    <location>
        <begin position="228"/>
        <end position="250"/>
    </location>
</feature>
<dbReference type="Proteomes" id="UP000240206">
    <property type="component" value="Unassembled WGS sequence"/>
</dbReference>
<dbReference type="STRING" id="1910958.BTM30_06840"/>
<gene>
    <name evidence="2" type="ORF">C7K08_05775</name>
</gene>
<dbReference type="RefSeq" id="WP_106499690.1">
    <property type="nucleotide sequence ID" value="NZ_PXVC01000017.1"/>
</dbReference>
<dbReference type="PANTHER" id="PTHR36832">
    <property type="entry name" value="SLR1174 PROTEIN-RELATED"/>
    <property type="match status" value="1"/>
</dbReference>
<dbReference type="InterPro" id="IPR010390">
    <property type="entry name" value="ABC-2_transporter-like"/>
</dbReference>
<evidence type="ECO:0000313" key="3">
    <source>
        <dbReference type="Proteomes" id="UP000240206"/>
    </source>
</evidence>
<protein>
    <submittedName>
        <fullName evidence="2">Multidrug ABC transporter permease</fullName>
    </submittedName>
</protein>
<keyword evidence="1" id="KW-1133">Transmembrane helix</keyword>
<organism evidence="2 3">
    <name type="scientific">Synechococcus lacustris str. Tous</name>
    <dbReference type="NCBI Taxonomy" id="1910958"/>
    <lineage>
        <taxon>Bacteria</taxon>
        <taxon>Bacillati</taxon>
        <taxon>Cyanobacteriota</taxon>
        <taxon>Cyanophyceae</taxon>
        <taxon>Synechococcales</taxon>
        <taxon>Synechococcaceae</taxon>
        <taxon>Synechococcus</taxon>
    </lineage>
</organism>
<reference evidence="3" key="1">
    <citation type="submission" date="2018-03" db="EMBL/GenBank/DDBJ databases">
        <title>Ecological and genomic features of two cosmopolitan and abundant freshwater picocyanobacteria.</title>
        <authorList>
            <person name="Cabello-Yeves P.J."/>
            <person name="Picazo A."/>
            <person name="Camacho A."/>
            <person name="Callieri C."/>
            <person name="Rosselli R."/>
            <person name="Roda-Garcia J."/>
            <person name="Coutinho F.H."/>
            <person name="Rodriguez-Valera F."/>
        </authorList>
    </citation>
    <scope>NUCLEOTIDE SEQUENCE [LARGE SCALE GENOMIC DNA]</scope>
    <source>
        <strain evidence="3">Tous</strain>
    </source>
</reference>
<proteinExistence type="predicted"/>
<keyword evidence="3" id="KW-1185">Reference proteome</keyword>
<name>A0A2P7EF70_9SYNE</name>
<feature type="transmembrane region" description="Helical" evidence="1">
    <location>
        <begin position="142"/>
        <end position="169"/>
    </location>
</feature>
<keyword evidence="1" id="KW-0812">Transmembrane</keyword>
<dbReference type="EMBL" id="PXVC01000017">
    <property type="protein sequence ID" value="PSI01891.1"/>
    <property type="molecule type" value="Genomic_DNA"/>
</dbReference>
<feature type="transmembrane region" description="Helical" evidence="1">
    <location>
        <begin position="26"/>
        <end position="43"/>
    </location>
</feature>
<sequence length="262" mass="28997">MKWAWRVARALITSQYALMLEYRAEIILWALSGVLPLIMLGVWSGSGAANAAGISAQQLSRYFLAAFVVRQFTVVWLINVFEEDALQGRLSPFLLQPISPLWRYLTAHLSEQASRIPIVAVLLALLGIAAPGLIWLPSAGALFFGFMAIMAAFLLRFLLQLVLTTFCFWSEKAAAIDRLLMIPYMFLSGIVAPIDTFPPAVKRLAMATPFPWMIDFPARLIAGEPVNIALGFAAITAWCLLLLPICHLLWRAGLRRYSAMGA</sequence>
<evidence type="ECO:0000313" key="2">
    <source>
        <dbReference type="EMBL" id="PSI01891.1"/>
    </source>
</evidence>
<accession>A0A2P7EF70</accession>
<dbReference type="Pfam" id="PF06182">
    <property type="entry name" value="ABC2_membrane_6"/>
    <property type="match status" value="1"/>
</dbReference>
<evidence type="ECO:0000256" key="1">
    <source>
        <dbReference type="SAM" id="Phobius"/>
    </source>
</evidence>
<keyword evidence="1" id="KW-0472">Membrane</keyword>
<feature type="transmembrane region" description="Helical" evidence="1">
    <location>
        <begin position="181"/>
        <end position="201"/>
    </location>
</feature>
<comment type="caution">
    <text evidence="2">The sequence shown here is derived from an EMBL/GenBank/DDBJ whole genome shotgun (WGS) entry which is preliminary data.</text>
</comment>
<dbReference type="AlphaFoldDB" id="A0A2P7EF70"/>
<dbReference type="PANTHER" id="PTHR36832:SF1">
    <property type="entry name" value="SLR1174 PROTEIN"/>
    <property type="match status" value="1"/>
</dbReference>
<feature type="transmembrane region" description="Helical" evidence="1">
    <location>
        <begin position="116"/>
        <end position="136"/>
    </location>
</feature>
<feature type="transmembrane region" description="Helical" evidence="1">
    <location>
        <begin position="63"/>
        <end position="81"/>
    </location>
</feature>